<feature type="transmembrane region" description="Helical" evidence="1">
    <location>
        <begin position="59"/>
        <end position="81"/>
    </location>
</feature>
<reference evidence="2 3" key="1">
    <citation type="submission" date="2020-05" db="EMBL/GenBank/DDBJ databases">
        <authorList>
            <person name="Campoy J."/>
            <person name="Schneeberger K."/>
            <person name="Spophaly S."/>
        </authorList>
    </citation>
    <scope>NUCLEOTIDE SEQUENCE [LARGE SCALE GENOMIC DNA]</scope>
    <source>
        <strain evidence="2">PruArmRojPasFocal</strain>
    </source>
</reference>
<organism evidence="2 3">
    <name type="scientific">Prunus armeniaca</name>
    <name type="common">Apricot</name>
    <name type="synonym">Armeniaca vulgaris</name>
    <dbReference type="NCBI Taxonomy" id="36596"/>
    <lineage>
        <taxon>Eukaryota</taxon>
        <taxon>Viridiplantae</taxon>
        <taxon>Streptophyta</taxon>
        <taxon>Embryophyta</taxon>
        <taxon>Tracheophyta</taxon>
        <taxon>Spermatophyta</taxon>
        <taxon>Magnoliopsida</taxon>
        <taxon>eudicotyledons</taxon>
        <taxon>Gunneridae</taxon>
        <taxon>Pentapetalae</taxon>
        <taxon>rosids</taxon>
        <taxon>fabids</taxon>
        <taxon>Rosales</taxon>
        <taxon>Rosaceae</taxon>
        <taxon>Amygdaloideae</taxon>
        <taxon>Amygdaleae</taxon>
        <taxon>Prunus</taxon>
    </lineage>
</organism>
<keyword evidence="1" id="KW-0472">Membrane</keyword>
<feature type="transmembrane region" description="Helical" evidence="1">
    <location>
        <begin position="25"/>
        <end position="47"/>
    </location>
</feature>
<dbReference type="EMBL" id="CAEKDK010000004">
    <property type="protein sequence ID" value="CAB4278003.1"/>
    <property type="molecule type" value="Genomic_DNA"/>
</dbReference>
<sequence length="115" mass="12007">MVAPATMPLVKTQVHALPSATRLRVLALLLACTTVVLVYGQIHALVVAAGEVPMARQHVGACVIVLVALGSCFKASCYQILFSKEATHPLSNLFSSSADGCSFHESVKGDLPSSS</sequence>
<proteinExistence type="predicted"/>
<dbReference type="Proteomes" id="UP000507222">
    <property type="component" value="Unassembled WGS sequence"/>
</dbReference>
<accession>A0A6J5UQ63</accession>
<evidence type="ECO:0000313" key="3">
    <source>
        <dbReference type="Proteomes" id="UP000507222"/>
    </source>
</evidence>
<evidence type="ECO:0000256" key="1">
    <source>
        <dbReference type="SAM" id="Phobius"/>
    </source>
</evidence>
<gene>
    <name evidence="2" type="ORF">CURHAP_LOCUS28188</name>
</gene>
<keyword evidence="1" id="KW-0812">Transmembrane</keyword>
<evidence type="ECO:0000313" key="2">
    <source>
        <dbReference type="EMBL" id="CAB4278003.1"/>
    </source>
</evidence>
<keyword evidence="1" id="KW-1133">Transmembrane helix</keyword>
<dbReference type="AlphaFoldDB" id="A0A6J5UQ63"/>
<protein>
    <submittedName>
        <fullName evidence="2">Uncharacterized protein</fullName>
    </submittedName>
</protein>
<name>A0A6J5UQ63_PRUAR</name>